<dbReference type="RefSeq" id="WP_011368251.1">
    <property type="nucleotide sequence ID" value="NC_007519.1"/>
</dbReference>
<dbReference type="Pfam" id="PF02577">
    <property type="entry name" value="BFN_dom"/>
    <property type="match status" value="1"/>
</dbReference>
<name>Q30YS0_OLEA2</name>
<keyword evidence="3" id="KW-1185">Reference proteome</keyword>
<dbReference type="InterPro" id="IPR003729">
    <property type="entry name" value="Bi_nuclease_dom"/>
</dbReference>
<accession>Q30YS0</accession>
<evidence type="ECO:0000313" key="3">
    <source>
        <dbReference type="Proteomes" id="UP000002710"/>
    </source>
</evidence>
<dbReference type="InterPro" id="IPR036104">
    <property type="entry name" value="BFN_sf"/>
</dbReference>
<dbReference type="STRING" id="207559.Dde_2379"/>
<dbReference type="PROSITE" id="PS51658">
    <property type="entry name" value="BFN"/>
    <property type="match status" value="1"/>
</dbReference>
<dbReference type="AlphaFoldDB" id="Q30YS0"/>
<evidence type="ECO:0000259" key="1">
    <source>
        <dbReference type="PROSITE" id="PS51658"/>
    </source>
</evidence>
<dbReference type="EMBL" id="CP000112">
    <property type="protein sequence ID" value="ABB39176.1"/>
    <property type="molecule type" value="Genomic_DNA"/>
</dbReference>
<evidence type="ECO:0000313" key="2">
    <source>
        <dbReference type="EMBL" id="ABB39176.1"/>
    </source>
</evidence>
<dbReference type="PANTHER" id="PTHR15160">
    <property type="entry name" value="VON HIPPEL-LINDAU PROTEIN"/>
    <property type="match status" value="1"/>
</dbReference>
<organism evidence="2 3">
    <name type="scientific">Oleidesulfovibrio alaskensis (strain ATCC BAA-1058 / DSM 17464 / G20)</name>
    <name type="common">Desulfovibrio alaskensis</name>
    <dbReference type="NCBI Taxonomy" id="207559"/>
    <lineage>
        <taxon>Bacteria</taxon>
        <taxon>Pseudomonadati</taxon>
        <taxon>Thermodesulfobacteriota</taxon>
        <taxon>Desulfovibrionia</taxon>
        <taxon>Desulfovibrionales</taxon>
        <taxon>Desulfovibrionaceae</taxon>
        <taxon>Oleidesulfovibrio</taxon>
    </lineage>
</organism>
<dbReference type="HOGENOM" id="CLU_096111_1_1_7"/>
<dbReference type="SUPFAM" id="SSF103256">
    <property type="entry name" value="Hypothetical protein TM0160"/>
    <property type="match status" value="1"/>
</dbReference>
<dbReference type="Gene3D" id="3.10.690.10">
    <property type="entry name" value="Bifunctional nuclease domain"/>
    <property type="match status" value="1"/>
</dbReference>
<reference evidence="2 3" key="1">
    <citation type="journal article" date="2011" name="J. Bacteriol.">
        <title>Complete genome sequence and updated annotation of Desulfovibrio alaskensis G20.</title>
        <authorList>
            <person name="Hauser L.J."/>
            <person name="Land M.L."/>
            <person name="Brown S.D."/>
            <person name="Larimer F."/>
            <person name="Keller K.L."/>
            <person name="Rapp-Giles B.J."/>
            <person name="Price M.N."/>
            <person name="Lin M."/>
            <person name="Bruce D.C."/>
            <person name="Detter J.C."/>
            <person name="Tapia R."/>
            <person name="Han C.S."/>
            <person name="Goodwin L.A."/>
            <person name="Cheng J.F."/>
            <person name="Pitluck S."/>
            <person name="Copeland A."/>
            <person name="Lucas S."/>
            <person name="Nolan M."/>
            <person name="Lapidus A.L."/>
            <person name="Palumbo A.V."/>
            <person name="Wall J.D."/>
        </authorList>
    </citation>
    <scope>NUCLEOTIDE SEQUENCE [LARGE SCALE GENOMIC DNA]</scope>
    <source>
        <strain evidence="3">ATCC BAA 1058 / DSM 17464 / G20</strain>
    </source>
</reference>
<dbReference type="PANTHER" id="PTHR15160:SF1">
    <property type="entry name" value="VON HIPPEL-LINDAU DISEASE TUMOR SUPPRESSOR"/>
    <property type="match status" value="1"/>
</dbReference>
<dbReference type="eggNOG" id="COG1259">
    <property type="taxonomic scope" value="Bacteria"/>
</dbReference>
<protein>
    <recommendedName>
        <fullName evidence="1">BFN domain-containing protein</fullName>
    </recommendedName>
</protein>
<feature type="domain" description="BFN" evidence="1">
    <location>
        <begin position="2"/>
        <end position="133"/>
    </location>
</feature>
<dbReference type="Proteomes" id="UP000002710">
    <property type="component" value="Chromosome"/>
</dbReference>
<gene>
    <name evidence="2" type="ordered locus">Dde_2379</name>
</gene>
<sequence length="183" mass="20023">MLIEMKVLGLSLDETSKAPILILQQKDGKDVLPIWVGAMEAMAISIALNEVETPRPLTHDLMLSTLSSLGARLVSVNVTGLREGTYYAELEITCGSTLSRVDSRPSDAVALALRAGAPIRVSDEVLRLAEESRLKPSQGDPALLRRPADAAASFLRPEEAEKQSDEELEELLRKLDPVTRYKM</sequence>
<dbReference type="GO" id="GO:0004518">
    <property type="term" value="F:nuclease activity"/>
    <property type="evidence" value="ECO:0007669"/>
    <property type="project" value="InterPro"/>
</dbReference>
<proteinExistence type="predicted"/>
<dbReference type="KEGG" id="dde:Dde_2379"/>